<protein>
    <submittedName>
        <fullName evidence="3">Gag/pol protein</fullName>
    </submittedName>
</protein>
<comment type="caution">
    <text evidence="3">The sequence shown here is derived from an EMBL/GenBank/DDBJ whole genome shotgun (WGS) entry which is preliminary data.</text>
</comment>
<organism evidence="3 5">
    <name type="scientific">Cucumis melo var. makuwa</name>
    <name type="common">Oriental melon</name>
    <dbReference type="NCBI Taxonomy" id="1194695"/>
    <lineage>
        <taxon>Eukaryota</taxon>
        <taxon>Viridiplantae</taxon>
        <taxon>Streptophyta</taxon>
        <taxon>Embryophyta</taxon>
        <taxon>Tracheophyta</taxon>
        <taxon>Spermatophyta</taxon>
        <taxon>Magnoliopsida</taxon>
        <taxon>eudicotyledons</taxon>
        <taxon>Gunneridae</taxon>
        <taxon>Pentapetalae</taxon>
        <taxon>rosids</taxon>
        <taxon>fabids</taxon>
        <taxon>Cucurbitales</taxon>
        <taxon>Cucurbitaceae</taxon>
        <taxon>Benincaseae</taxon>
        <taxon>Cucumis</taxon>
    </lineage>
</organism>
<gene>
    <name evidence="3" type="ORF">E5676_scaffold600G001400</name>
    <name evidence="2" type="ORF">E6C27_scaffold61G001450</name>
</gene>
<evidence type="ECO:0000256" key="1">
    <source>
        <dbReference type="SAM" id="MobiDB-lite"/>
    </source>
</evidence>
<dbReference type="OrthoDB" id="904370at2759"/>
<dbReference type="Proteomes" id="UP000321393">
    <property type="component" value="Unassembled WGS sequence"/>
</dbReference>
<evidence type="ECO:0000313" key="2">
    <source>
        <dbReference type="EMBL" id="KAA0048524.1"/>
    </source>
</evidence>
<dbReference type="Proteomes" id="UP000321947">
    <property type="component" value="Unassembled WGS sequence"/>
</dbReference>
<evidence type="ECO:0000313" key="3">
    <source>
        <dbReference type="EMBL" id="TYK28315.1"/>
    </source>
</evidence>
<dbReference type="EMBL" id="SSTD01002133">
    <property type="protein sequence ID" value="TYK28315.1"/>
    <property type="molecule type" value="Genomic_DNA"/>
</dbReference>
<sequence>MKKRVSIREHVLDMMMYFNIAEVNGGPIDEANQFQTLTLVKEKVVEANVATTKKKCLRRLSSNKVGPSKPKAQMKKKGKEEDSQDEQGKERYR</sequence>
<feature type="compositionally biased region" description="Basic and acidic residues" evidence="1">
    <location>
        <begin position="78"/>
        <end position="93"/>
    </location>
</feature>
<reference evidence="4 5" key="1">
    <citation type="submission" date="2019-08" db="EMBL/GenBank/DDBJ databases">
        <title>Draft genome sequences of two oriental melons (Cucumis melo L. var makuwa).</title>
        <authorList>
            <person name="Kwon S.-Y."/>
        </authorList>
    </citation>
    <scope>NUCLEOTIDE SEQUENCE [LARGE SCALE GENOMIC DNA]</scope>
    <source>
        <strain evidence="5">cv. Chang Bougi</strain>
        <strain evidence="4">cv. SW 3</strain>
        <tissue evidence="3">Leaf</tissue>
    </source>
</reference>
<accession>A0A5D3DYA0</accession>
<evidence type="ECO:0000313" key="5">
    <source>
        <dbReference type="Proteomes" id="UP000321947"/>
    </source>
</evidence>
<dbReference type="EMBL" id="SSTE01012822">
    <property type="protein sequence ID" value="KAA0048524.1"/>
    <property type="molecule type" value="Genomic_DNA"/>
</dbReference>
<name>A0A5D3DYA0_CUCMM</name>
<proteinExistence type="predicted"/>
<feature type="region of interest" description="Disordered" evidence="1">
    <location>
        <begin position="58"/>
        <end position="93"/>
    </location>
</feature>
<dbReference type="AlphaFoldDB" id="A0A5D3DYA0"/>
<evidence type="ECO:0000313" key="4">
    <source>
        <dbReference type="Proteomes" id="UP000321393"/>
    </source>
</evidence>